<keyword evidence="1" id="KW-0812">Transmembrane</keyword>
<sequence length="402" mass="41496">MPRPRPEGVPVRAAAPRWAVAGAFVATALIAVVQGVRAFRRPHLVETYQASQFWVTYEHGFVRRGLPGHVLAALVGGPPTAGQVTAAAFALMALGVAALLALVLVIARSAPRPVRPTVTALLVCSPFTFALVLQDIGRYDAVGFAAMAVAVVGALRWAPGPALLASGLALLVAAAAEEVLAAFLAPVAALAAWRLMAAAGPAARAGAAAATVLPGVVLAVWGLTANPPTAALLAMVDEANAERPDIMRSSPVNAIASLSQNLRDALDHLAEMAPHVMPLLNLVFGLCCLSAAALVWRLTGRREPRLFRSLVAWCVLAAIGLGIAGIDYRRWWALAFVTLVAAVPLLRPGPRQPVPGPPVGSARPVVVVAVLAVSVAAQVVPVGAAILLDPAAQTHIILTERP</sequence>
<feature type="transmembrane region" description="Helical" evidence="1">
    <location>
        <begin position="279"/>
        <end position="299"/>
    </location>
</feature>
<proteinExistence type="predicted"/>
<keyword evidence="3" id="KW-1185">Reference proteome</keyword>
<keyword evidence="1" id="KW-1133">Transmembrane helix</keyword>
<dbReference type="Proteomes" id="UP001165283">
    <property type="component" value="Unassembled WGS sequence"/>
</dbReference>
<evidence type="ECO:0000313" key="2">
    <source>
        <dbReference type="EMBL" id="MCO1660623.1"/>
    </source>
</evidence>
<dbReference type="EMBL" id="JAGSOV010000087">
    <property type="protein sequence ID" value="MCO1660623.1"/>
    <property type="molecule type" value="Genomic_DNA"/>
</dbReference>
<dbReference type="RefSeq" id="WP_252446163.1">
    <property type="nucleotide sequence ID" value="NZ_JAGSOV010000087.1"/>
</dbReference>
<name>A0ABT1AC93_9PSEU</name>
<feature type="transmembrane region" description="Helical" evidence="1">
    <location>
        <begin position="139"/>
        <end position="158"/>
    </location>
</feature>
<comment type="caution">
    <text evidence="2">The sequence shown here is derived from an EMBL/GenBank/DDBJ whole genome shotgun (WGS) entry which is preliminary data.</text>
</comment>
<reference evidence="2" key="1">
    <citation type="submission" date="2021-04" db="EMBL/GenBank/DDBJ databases">
        <title>Pseudonocardia sp. nov., isolated from sandy soil of mangrove forest.</title>
        <authorList>
            <person name="Zan Z."/>
            <person name="Huang R."/>
            <person name="Liu W."/>
        </authorList>
    </citation>
    <scope>NUCLEOTIDE SEQUENCE</scope>
    <source>
        <strain evidence="2">S2-4</strain>
    </source>
</reference>
<feature type="transmembrane region" description="Helical" evidence="1">
    <location>
        <begin position="86"/>
        <end position="107"/>
    </location>
</feature>
<organism evidence="2 3">
    <name type="scientific">Pseudonocardia humida</name>
    <dbReference type="NCBI Taxonomy" id="2800819"/>
    <lineage>
        <taxon>Bacteria</taxon>
        <taxon>Bacillati</taxon>
        <taxon>Actinomycetota</taxon>
        <taxon>Actinomycetes</taxon>
        <taxon>Pseudonocardiales</taxon>
        <taxon>Pseudonocardiaceae</taxon>
        <taxon>Pseudonocardia</taxon>
    </lineage>
</organism>
<protein>
    <recommendedName>
        <fullName evidence="4">Dolichyl-phosphate-mannose-protein mannosyltransferase</fullName>
    </recommendedName>
</protein>
<feature type="transmembrane region" description="Helical" evidence="1">
    <location>
        <begin position="306"/>
        <end position="324"/>
    </location>
</feature>
<feature type="transmembrane region" description="Helical" evidence="1">
    <location>
        <begin position="20"/>
        <end position="39"/>
    </location>
</feature>
<keyword evidence="1" id="KW-0472">Membrane</keyword>
<feature type="transmembrane region" description="Helical" evidence="1">
    <location>
        <begin position="164"/>
        <end position="193"/>
    </location>
</feature>
<evidence type="ECO:0000256" key="1">
    <source>
        <dbReference type="SAM" id="Phobius"/>
    </source>
</evidence>
<gene>
    <name evidence="2" type="ORF">KDL28_36795</name>
</gene>
<evidence type="ECO:0008006" key="4">
    <source>
        <dbReference type="Google" id="ProtNLM"/>
    </source>
</evidence>
<feature type="transmembrane region" description="Helical" evidence="1">
    <location>
        <begin position="366"/>
        <end position="388"/>
    </location>
</feature>
<accession>A0ABT1AC93</accession>
<evidence type="ECO:0000313" key="3">
    <source>
        <dbReference type="Proteomes" id="UP001165283"/>
    </source>
</evidence>
<feature type="transmembrane region" description="Helical" evidence="1">
    <location>
        <begin position="205"/>
        <end position="223"/>
    </location>
</feature>